<feature type="compositionally biased region" description="Low complexity" evidence="7">
    <location>
        <begin position="19"/>
        <end position="31"/>
    </location>
</feature>
<keyword evidence="4 6" id="KW-0067">ATP-binding</keyword>
<organism evidence="9 10">
    <name type="scientific">Phreatobacter stygius</name>
    <dbReference type="NCBI Taxonomy" id="1940610"/>
    <lineage>
        <taxon>Bacteria</taxon>
        <taxon>Pseudomonadati</taxon>
        <taxon>Pseudomonadota</taxon>
        <taxon>Alphaproteobacteria</taxon>
        <taxon>Hyphomicrobiales</taxon>
        <taxon>Phreatobacteraceae</taxon>
        <taxon>Phreatobacter</taxon>
    </lineage>
</organism>
<protein>
    <recommendedName>
        <fullName evidence="6">tRNA(Ile)-lysidine synthase</fullName>
        <ecNumber evidence="6">6.3.4.19</ecNumber>
    </recommendedName>
    <alternativeName>
        <fullName evidence="6">tRNA(Ile)-2-lysyl-cytidine synthase</fullName>
    </alternativeName>
    <alternativeName>
        <fullName evidence="6">tRNA(Ile)-lysidine synthetase</fullName>
    </alternativeName>
</protein>
<sequence length="369" mass="39527">MPNSTANTPMPARRPRPRSPTSSAVQAAEVASARPFDSSDLAELFDRFADHPALLLAVSGGPDSMGLLAAVARWRQARPDGPALHVATVDHAIRPESADECAVVEAAARHFDLPAATLVWHGVKPKAGLQREARAARYRLLAAEAKRVGAGAIVTAHTISDQAETVLMRFLRGSGPLGLKAMAEITERDGVAIIRPFLWETGDRLKATALAAGLTPVQDPSNIDDRFTRVRLRKLIAAMAGEGLDIERLATFAGRMRLLDEALRHQAAKLAQASLKPTIVPGTQVFEAQSWLAEPLATVQMLLSRAIEEVGDSEVAERLAAIEELSVQVLMALAEGRAAKTTLRGAVVAVTAEGRVIVSREPMRRAARE</sequence>
<keyword evidence="3 6" id="KW-0547">Nucleotide-binding</keyword>
<proteinExistence type="inferred from homology"/>
<evidence type="ECO:0000256" key="5">
    <source>
        <dbReference type="ARBA" id="ARBA00048539"/>
    </source>
</evidence>
<keyword evidence="6" id="KW-0963">Cytoplasm</keyword>
<dbReference type="GO" id="GO:0005524">
    <property type="term" value="F:ATP binding"/>
    <property type="evidence" value="ECO:0007669"/>
    <property type="project" value="UniProtKB-UniRule"/>
</dbReference>
<keyword evidence="1 6" id="KW-0436">Ligase</keyword>
<keyword evidence="10" id="KW-1185">Reference proteome</keyword>
<dbReference type="InterPro" id="IPR014729">
    <property type="entry name" value="Rossmann-like_a/b/a_fold"/>
</dbReference>
<keyword evidence="2 6" id="KW-0819">tRNA processing</keyword>
<evidence type="ECO:0000256" key="1">
    <source>
        <dbReference type="ARBA" id="ARBA00022598"/>
    </source>
</evidence>
<evidence type="ECO:0000313" key="9">
    <source>
        <dbReference type="EMBL" id="QCI63628.1"/>
    </source>
</evidence>
<evidence type="ECO:0000313" key="10">
    <source>
        <dbReference type="Proteomes" id="UP000298781"/>
    </source>
</evidence>
<dbReference type="Proteomes" id="UP000298781">
    <property type="component" value="Chromosome"/>
</dbReference>
<evidence type="ECO:0000256" key="2">
    <source>
        <dbReference type="ARBA" id="ARBA00022694"/>
    </source>
</evidence>
<comment type="similarity">
    <text evidence="6">Belongs to the tRNA(Ile)-lysidine synthase family.</text>
</comment>
<dbReference type="InterPro" id="IPR012795">
    <property type="entry name" value="tRNA_Ile_lys_synt_N"/>
</dbReference>
<feature type="region of interest" description="Disordered" evidence="7">
    <location>
        <begin position="1"/>
        <end position="31"/>
    </location>
</feature>
<accession>A0A4D7AXZ3</accession>
<name>A0A4D7AXZ3_9HYPH</name>
<dbReference type="NCBIfam" id="TIGR02432">
    <property type="entry name" value="lysidine_TilS_N"/>
    <property type="match status" value="1"/>
</dbReference>
<dbReference type="EC" id="6.3.4.19" evidence="6"/>
<dbReference type="PANTHER" id="PTHR43033:SF1">
    <property type="entry name" value="TRNA(ILE)-LYSIDINE SYNTHASE-RELATED"/>
    <property type="match status" value="1"/>
</dbReference>
<feature type="binding site" evidence="6">
    <location>
        <begin position="59"/>
        <end position="64"/>
    </location>
    <ligand>
        <name>ATP</name>
        <dbReference type="ChEBI" id="CHEBI:30616"/>
    </ligand>
</feature>
<evidence type="ECO:0000256" key="3">
    <source>
        <dbReference type="ARBA" id="ARBA00022741"/>
    </source>
</evidence>
<evidence type="ECO:0000256" key="4">
    <source>
        <dbReference type="ARBA" id="ARBA00022840"/>
    </source>
</evidence>
<comment type="subcellular location">
    <subcellularLocation>
        <location evidence="6">Cytoplasm</location>
    </subcellularLocation>
</comment>
<dbReference type="CDD" id="cd01992">
    <property type="entry name" value="TilS_N"/>
    <property type="match status" value="1"/>
</dbReference>
<dbReference type="HAMAP" id="MF_01161">
    <property type="entry name" value="tRNA_Ile_lys_synt"/>
    <property type="match status" value="1"/>
</dbReference>
<dbReference type="GO" id="GO:0006400">
    <property type="term" value="P:tRNA modification"/>
    <property type="evidence" value="ECO:0007669"/>
    <property type="project" value="UniProtKB-UniRule"/>
</dbReference>
<dbReference type="SUPFAM" id="SSF52402">
    <property type="entry name" value="Adenine nucleotide alpha hydrolases-like"/>
    <property type="match status" value="1"/>
</dbReference>
<dbReference type="InterPro" id="IPR011063">
    <property type="entry name" value="TilS/TtcA_N"/>
</dbReference>
<feature type="domain" description="tRNA(Ile)-lysidine/2-thiocytidine synthase N-terminal" evidence="8">
    <location>
        <begin position="54"/>
        <end position="234"/>
    </location>
</feature>
<feature type="compositionally biased region" description="Low complexity" evidence="7">
    <location>
        <begin position="1"/>
        <end position="11"/>
    </location>
</feature>
<evidence type="ECO:0000256" key="6">
    <source>
        <dbReference type="HAMAP-Rule" id="MF_01161"/>
    </source>
</evidence>
<dbReference type="GO" id="GO:0005737">
    <property type="term" value="C:cytoplasm"/>
    <property type="evidence" value="ECO:0007669"/>
    <property type="project" value="UniProtKB-SubCell"/>
</dbReference>
<dbReference type="Gene3D" id="3.40.50.620">
    <property type="entry name" value="HUPs"/>
    <property type="match status" value="1"/>
</dbReference>
<comment type="function">
    <text evidence="6">Ligates lysine onto the cytidine present at position 34 of the AUA codon-specific tRNA(Ile) that contains the anticodon CAU, in an ATP-dependent manner. Cytidine is converted to lysidine, thus changing the amino acid specificity of the tRNA from methionine to isoleucine.</text>
</comment>
<dbReference type="OrthoDB" id="9807403at2"/>
<dbReference type="PANTHER" id="PTHR43033">
    <property type="entry name" value="TRNA(ILE)-LYSIDINE SYNTHASE-RELATED"/>
    <property type="match status" value="1"/>
</dbReference>
<comment type="catalytic activity">
    <reaction evidence="5 6">
        <text>cytidine(34) in tRNA(Ile2) + L-lysine + ATP = lysidine(34) in tRNA(Ile2) + AMP + diphosphate + H(+)</text>
        <dbReference type="Rhea" id="RHEA:43744"/>
        <dbReference type="Rhea" id="RHEA-COMP:10625"/>
        <dbReference type="Rhea" id="RHEA-COMP:10670"/>
        <dbReference type="ChEBI" id="CHEBI:15378"/>
        <dbReference type="ChEBI" id="CHEBI:30616"/>
        <dbReference type="ChEBI" id="CHEBI:32551"/>
        <dbReference type="ChEBI" id="CHEBI:33019"/>
        <dbReference type="ChEBI" id="CHEBI:82748"/>
        <dbReference type="ChEBI" id="CHEBI:83665"/>
        <dbReference type="ChEBI" id="CHEBI:456215"/>
        <dbReference type="EC" id="6.3.4.19"/>
    </reaction>
</comment>
<dbReference type="GO" id="GO:0032267">
    <property type="term" value="F:tRNA(Ile)-lysidine synthase activity"/>
    <property type="evidence" value="ECO:0007669"/>
    <property type="project" value="UniProtKB-EC"/>
</dbReference>
<reference evidence="9 10" key="1">
    <citation type="submission" date="2019-04" db="EMBL/GenBank/DDBJ databases">
        <title>Phreatobacter aquaticus sp. nov.</title>
        <authorList>
            <person name="Choi A."/>
        </authorList>
    </citation>
    <scope>NUCLEOTIDE SEQUENCE [LARGE SCALE GENOMIC DNA]</scope>
    <source>
        <strain evidence="9 10">KCTC 52518</strain>
    </source>
</reference>
<gene>
    <name evidence="6 9" type="primary">tilS</name>
    <name evidence="9" type="ORF">E8M01_04875</name>
</gene>
<dbReference type="AlphaFoldDB" id="A0A4D7AXZ3"/>
<dbReference type="Pfam" id="PF01171">
    <property type="entry name" value="ATP_bind_3"/>
    <property type="match status" value="1"/>
</dbReference>
<dbReference type="EMBL" id="CP039690">
    <property type="protein sequence ID" value="QCI63628.1"/>
    <property type="molecule type" value="Genomic_DNA"/>
</dbReference>
<dbReference type="KEGG" id="pstg:E8M01_04875"/>
<evidence type="ECO:0000259" key="8">
    <source>
        <dbReference type="Pfam" id="PF01171"/>
    </source>
</evidence>
<comment type="domain">
    <text evidence="6">The N-terminal region contains the highly conserved SGGXDS motif, predicted to be a P-loop motif involved in ATP binding.</text>
</comment>
<dbReference type="InterPro" id="IPR012094">
    <property type="entry name" value="tRNA_Ile_lys_synt"/>
</dbReference>
<evidence type="ECO:0000256" key="7">
    <source>
        <dbReference type="SAM" id="MobiDB-lite"/>
    </source>
</evidence>